<reference evidence="1" key="2">
    <citation type="journal article" date="2023" name="Plants (Basel)">
        <title>Annotation of the Turnera subulata (Passifloraceae) Draft Genome Reveals the S-Locus Evolved after the Divergence of Turneroideae from Passifloroideae in a Stepwise Manner.</title>
        <authorList>
            <person name="Henning P.M."/>
            <person name="Roalson E.H."/>
            <person name="Mir W."/>
            <person name="McCubbin A.G."/>
            <person name="Shore J.S."/>
        </authorList>
    </citation>
    <scope>NUCLEOTIDE SEQUENCE</scope>
    <source>
        <strain evidence="1">F60SS</strain>
    </source>
</reference>
<dbReference type="PANTHER" id="PTHR28052">
    <property type="entry name" value="UPF0545 PROTEIN C22ORF39"/>
    <property type="match status" value="1"/>
</dbReference>
<organism evidence="1 2">
    <name type="scientific">Turnera subulata</name>
    <dbReference type="NCBI Taxonomy" id="218843"/>
    <lineage>
        <taxon>Eukaryota</taxon>
        <taxon>Viridiplantae</taxon>
        <taxon>Streptophyta</taxon>
        <taxon>Embryophyta</taxon>
        <taxon>Tracheophyta</taxon>
        <taxon>Spermatophyta</taxon>
        <taxon>Magnoliopsida</taxon>
        <taxon>eudicotyledons</taxon>
        <taxon>Gunneridae</taxon>
        <taxon>Pentapetalae</taxon>
        <taxon>rosids</taxon>
        <taxon>fabids</taxon>
        <taxon>Malpighiales</taxon>
        <taxon>Passifloraceae</taxon>
        <taxon>Turnera</taxon>
    </lineage>
</organism>
<evidence type="ECO:0008006" key="3">
    <source>
        <dbReference type="Google" id="ProtNLM"/>
    </source>
</evidence>
<dbReference type="AlphaFoldDB" id="A0A9Q0JIB2"/>
<comment type="caution">
    <text evidence="1">The sequence shown here is derived from an EMBL/GenBank/DDBJ whole genome shotgun (WGS) entry which is preliminary data.</text>
</comment>
<name>A0A9Q0JIB2_9ROSI</name>
<evidence type="ECO:0000313" key="2">
    <source>
        <dbReference type="Proteomes" id="UP001141552"/>
    </source>
</evidence>
<dbReference type="OrthoDB" id="2017405at2759"/>
<accession>A0A9Q0JIB2</accession>
<gene>
    <name evidence="1" type="ORF">Tsubulata_029028</name>
</gene>
<sequence>MSSTSKESSSSPPHRRLSCTDHFNALWFCYSPVHQMQQYYRSGFLDNCYQKWSDLVDCLSLKTKSPDQVQEILDAREKSKRHIWTFRTPEEASAHWKKKFGHLKA</sequence>
<reference evidence="1" key="1">
    <citation type="submission" date="2022-02" db="EMBL/GenBank/DDBJ databases">
        <authorList>
            <person name="Henning P.M."/>
            <person name="McCubbin A.G."/>
            <person name="Shore J.S."/>
        </authorList>
    </citation>
    <scope>NUCLEOTIDE SEQUENCE</scope>
    <source>
        <strain evidence="1">F60SS</strain>
        <tissue evidence="1">Leaves</tissue>
    </source>
</reference>
<protein>
    <recommendedName>
        <fullName evidence="3">DUF3128 domain-containing protein</fullName>
    </recommendedName>
</protein>
<evidence type="ECO:0000313" key="1">
    <source>
        <dbReference type="EMBL" id="KAJ4843601.1"/>
    </source>
</evidence>
<keyword evidence="2" id="KW-1185">Reference proteome</keyword>
<dbReference type="EMBL" id="JAKUCV010002198">
    <property type="protein sequence ID" value="KAJ4843601.1"/>
    <property type="molecule type" value="Genomic_DNA"/>
</dbReference>
<dbReference type="InterPro" id="IPR021475">
    <property type="entry name" value="Pants/Emi1-like"/>
</dbReference>
<dbReference type="Proteomes" id="UP001141552">
    <property type="component" value="Unassembled WGS sequence"/>
</dbReference>
<dbReference type="PANTHER" id="PTHR28052:SF1">
    <property type="entry name" value="UPF0545 PROTEIN C22ORF39"/>
    <property type="match status" value="1"/>
</dbReference>
<proteinExistence type="predicted"/>
<dbReference type="Pfam" id="PF11326">
    <property type="entry name" value="PANTS-like"/>
    <property type="match status" value="1"/>
</dbReference>